<dbReference type="SMART" id="SM00382">
    <property type="entry name" value="AAA"/>
    <property type="match status" value="2"/>
</dbReference>
<feature type="domain" description="ABC transporter" evidence="3">
    <location>
        <begin position="263"/>
        <end position="492"/>
    </location>
</feature>
<dbReference type="PANTHER" id="PTHR43038">
    <property type="entry name" value="ATP-BINDING CASSETTE, SUB-FAMILY H, MEMBER 1"/>
    <property type="match status" value="1"/>
</dbReference>
<dbReference type="PROSITE" id="PS50893">
    <property type="entry name" value="ABC_TRANSPORTER_2"/>
    <property type="match status" value="2"/>
</dbReference>
<accession>A0ABM9DDN5</accession>
<dbReference type="InterPro" id="IPR003439">
    <property type="entry name" value="ABC_transporter-like_ATP-bd"/>
</dbReference>
<proteinExistence type="predicted"/>
<dbReference type="InterPro" id="IPR027417">
    <property type="entry name" value="P-loop_NTPase"/>
</dbReference>
<organism evidence="4 5">
    <name type="scientific">Trichlorobacter ammonificans</name>
    <dbReference type="NCBI Taxonomy" id="2916410"/>
    <lineage>
        <taxon>Bacteria</taxon>
        <taxon>Pseudomonadati</taxon>
        <taxon>Thermodesulfobacteriota</taxon>
        <taxon>Desulfuromonadia</taxon>
        <taxon>Geobacterales</taxon>
        <taxon>Geobacteraceae</taxon>
        <taxon>Trichlorobacter</taxon>
    </lineage>
</organism>
<feature type="domain" description="ABC transporter" evidence="3">
    <location>
        <begin position="4"/>
        <end position="232"/>
    </location>
</feature>
<evidence type="ECO:0000256" key="2">
    <source>
        <dbReference type="ARBA" id="ARBA00022840"/>
    </source>
</evidence>
<dbReference type="EMBL" id="OW150024">
    <property type="protein sequence ID" value="CAH2032581.1"/>
    <property type="molecule type" value="Genomic_DNA"/>
</dbReference>
<dbReference type="CDD" id="cd03230">
    <property type="entry name" value="ABC_DR_subfamily_A"/>
    <property type="match status" value="1"/>
</dbReference>
<name>A0ABM9DDN5_9BACT</name>
<gene>
    <name evidence="4" type="primary">ybhF</name>
    <name evidence="4" type="ORF">GEAMG1_2745</name>
</gene>
<evidence type="ECO:0000313" key="5">
    <source>
        <dbReference type="Proteomes" id="UP001295463"/>
    </source>
</evidence>
<keyword evidence="5" id="KW-1185">Reference proteome</keyword>
<evidence type="ECO:0000259" key="3">
    <source>
        <dbReference type="PROSITE" id="PS50893"/>
    </source>
</evidence>
<dbReference type="Gene3D" id="3.40.50.300">
    <property type="entry name" value="P-loop containing nucleotide triphosphate hydrolases"/>
    <property type="match status" value="2"/>
</dbReference>
<dbReference type="Pfam" id="PF00005">
    <property type="entry name" value="ABC_tran"/>
    <property type="match status" value="2"/>
</dbReference>
<dbReference type="PANTHER" id="PTHR43038:SF3">
    <property type="entry name" value="ABC TRANSPORTER G FAMILY MEMBER 20 ISOFORM X1"/>
    <property type="match status" value="1"/>
</dbReference>
<evidence type="ECO:0000256" key="1">
    <source>
        <dbReference type="ARBA" id="ARBA00022741"/>
    </source>
</evidence>
<dbReference type="InterPro" id="IPR017871">
    <property type="entry name" value="ABC_transporter-like_CS"/>
</dbReference>
<sequence length="514" mass="56537">MDVITTTDLTRRFGDLTAVDRLTLVIPPGELFGLVGSDGAGKTTTLRMLAGVMAPTSGEALVLGCSCRKLEPVRDDIGYMSQRFGLYPDLTVMENIRFHADIFGVPKAEWTARADRLLAMSGMEPFRKRRAGALSGGMKQKLGLCCALIHTPKVLFLDEPTNGVDPVSRREFWQILQGLLAEGVTIVVATAYLDEAQRCHRVGLLHHGRLLACDTPANLKQLADPAIVDPTLEDIFITVMGEGADTAVQRRPAPDLASAEPAVTLDRLSRRFGDFIAVNEVSLNVPGGEIFGFLGPNGAGKSTTIRMLCGILEPSSGNGSVAGFDVNRHAERIKENIGYMSQKFSLYEDLTVEENIAFYGGVYRLPAARLKERSDWVIEMAGLADRRHARAGELSGGWRQRLALGCAILHEPPIIFLDEPTSGVDPLNRRRFWQLIHTLAASGVTIFVTTHYMDEAEYCDRLALIYRGELIAVGTPLELKQQRAGGTDRLPDLEQVFIELIEERDKRDTHVQKV</sequence>
<dbReference type="RefSeq" id="WP_305733324.1">
    <property type="nucleotide sequence ID" value="NZ_OW150024.1"/>
</dbReference>
<dbReference type="SUPFAM" id="SSF52540">
    <property type="entry name" value="P-loop containing nucleoside triphosphate hydrolases"/>
    <property type="match status" value="2"/>
</dbReference>
<dbReference type="Proteomes" id="UP001295463">
    <property type="component" value="Chromosome"/>
</dbReference>
<keyword evidence="1" id="KW-0547">Nucleotide-binding</keyword>
<evidence type="ECO:0000313" key="4">
    <source>
        <dbReference type="EMBL" id="CAH2032581.1"/>
    </source>
</evidence>
<protein>
    <submittedName>
        <fullName evidence="4">ABC exporter ATP binding subunit</fullName>
    </submittedName>
</protein>
<reference evidence="4 5" key="1">
    <citation type="submission" date="2022-03" db="EMBL/GenBank/DDBJ databases">
        <authorList>
            <person name="Koch H."/>
        </authorList>
    </citation>
    <scope>NUCLEOTIDE SEQUENCE [LARGE SCALE GENOMIC DNA]</scope>
    <source>
        <strain evidence="4 5">G1</strain>
    </source>
</reference>
<dbReference type="PROSITE" id="PS00211">
    <property type="entry name" value="ABC_TRANSPORTER_1"/>
    <property type="match status" value="2"/>
</dbReference>
<keyword evidence="2" id="KW-0067">ATP-binding</keyword>
<dbReference type="InterPro" id="IPR003593">
    <property type="entry name" value="AAA+_ATPase"/>
</dbReference>